<feature type="transmembrane region" description="Helical" evidence="1">
    <location>
        <begin position="77"/>
        <end position="95"/>
    </location>
</feature>
<evidence type="ECO:0000256" key="1">
    <source>
        <dbReference type="SAM" id="Phobius"/>
    </source>
</evidence>
<name>A0A927RBA0_9ACTN</name>
<dbReference type="RefSeq" id="WP_192753395.1">
    <property type="nucleotide sequence ID" value="NZ_BAABJL010000088.1"/>
</dbReference>
<dbReference type="AlphaFoldDB" id="A0A927RBA0"/>
<proteinExistence type="predicted"/>
<evidence type="ECO:0000313" key="3">
    <source>
        <dbReference type="Proteomes" id="UP000638648"/>
    </source>
</evidence>
<keyword evidence="1" id="KW-0812">Transmembrane</keyword>
<dbReference type="Proteomes" id="UP000638648">
    <property type="component" value="Unassembled WGS sequence"/>
</dbReference>
<organism evidence="2 3">
    <name type="scientific">Actinopolymorpha pittospori</name>
    <dbReference type="NCBI Taxonomy" id="648752"/>
    <lineage>
        <taxon>Bacteria</taxon>
        <taxon>Bacillati</taxon>
        <taxon>Actinomycetota</taxon>
        <taxon>Actinomycetes</taxon>
        <taxon>Propionibacteriales</taxon>
        <taxon>Actinopolymorphaceae</taxon>
        <taxon>Actinopolymorpha</taxon>
    </lineage>
</organism>
<comment type="caution">
    <text evidence="2">The sequence shown here is derived from an EMBL/GenBank/DDBJ whole genome shotgun (WGS) entry which is preliminary data.</text>
</comment>
<gene>
    <name evidence="2" type="ORF">HEB94_006765</name>
</gene>
<protein>
    <submittedName>
        <fullName evidence="2">Uncharacterized protein</fullName>
    </submittedName>
</protein>
<accession>A0A927RBA0</accession>
<reference evidence="2" key="1">
    <citation type="submission" date="2020-10" db="EMBL/GenBank/DDBJ databases">
        <title>Sequencing the genomes of 1000 actinobacteria strains.</title>
        <authorList>
            <person name="Klenk H.-P."/>
        </authorList>
    </citation>
    <scope>NUCLEOTIDE SEQUENCE</scope>
    <source>
        <strain evidence="2">DSM 45354</strain>
    </source>
</reference>
<keyword evidence="3" id="KW-1185">Reference proteome</keyword>
<keyword evidence="1" id="KW-0472">Membrane</keyword>
<feature type="transmembrane region" description="Helical" evidence="1">
    <location>
        <begin position="20"/>
        <end position="41"/>
    </location>
</feature>
<dbReference type="EMBL" id="JADBEM010000001">
    <property type="protein sequence ID" value="MBE1609917.1"/>
    <property type="molecule type" value="Genomic_DNA"/>
</dbReference>
<sequence length="107" mass="10953">MSNASHRGNGLANSPGEEMLLIHIALAALGVLVGSAGVLWLKGTTWLVEHGVLAPASAPPLLEIPGADGAGLDRPRIAIATAALLAVVAVAVSWARRVSVHRRENLA</sequence>
<evidence type="ECO:0000313" key="2">
    <source>
        <dbReference type="EMBL" id="MBE1609917.1"/>
    </source>
</evidence>
<keyword evidence="1" id="KW-1133">Transmembrane helix</keyword>